<dbReference type="EMBL" id="CP045700">
    <property type="protein sequence ID" value="QGA66915.1"/>
    <property type="molecule type" value="Genomic_DNA"/>
</dbReference>
<evidence type="ECO:0000313" key="3">
    <source>
        <dbReference type="Proteomes" id="UP000348942"/>
    </source>
</evidence>
<feature type="domain" description="BFD-like [2Fe-2S]-binding" evidence="1">
    <location>
        <begin position="182"/>
        <end position="231"/>
    </location>
</feature>
<protein>
    <recommendedName>
        <fullName evidence="1">BFD-like [2Fe-2S]-binding domain-containing protein</fullName>
    </recommendedName>
</protein>
<dbReference type="Pfam" id="PF04324">
    <property type="entry name" value="Fer2_BFD"/>
    <property type="match status" value="1"/>
</dbReference>
<proteinExistence type="predicted"/>
<gene>
    <name evidence="2" type="ORF">GFB47_12635</name>
</gene>
<keyword evidence="3" id="KW-1185">Reference proteome</keyword>
<dbReference type="Proteomes" id="UP000348942">
    <property type="component" value="Chromosome 2"/>
</dbReference>
<dbReference type="InterPro" id="IPR007419">
    <property type="entry name" value="BFD-like_2Fe2S-bd_dom"/>
</dbReference>
<dbReference type="InterPro" id="IPR041854">
    <property type="entry name" value="BFD-like_2Fe2S-bd_dom_sf"/>
</dbReference>
<accession>A0A5Q0TLD9</accession>
<reference evidence="2 3" key="1">
    <citation type="submission" date="2019-10" db="EMBL/GenBank/DDBJ databases">
        <title>Vibrio sp. nov., isolated from Coralline algae surface.</title>
        <authorList>
            <person name="Geng Y."/>
            <person name="Zhang X."/>
        </authorList>
    </citation>
    <scope>NUCLEOTIDE SEQUENCE [LARGE SCALE GENOMIC DNA]</scope>
    <source>
        <strain evidence="2 3">SM1977</strain>
    </source>
</reference>
<evidence type="ECO:0000313" key="2">
    <source>
        <dbReference type="EMBL" id="QGA66915.1"/>
    </source>
</evidence>
<name>A0A5Q0TLD9_9VIBR</name>
<dbReference type="AlphaFoldDB" id="A0A5Q0TLD9"/>
<organism evidence="2 3">
    <name type="scientific">Vibrio algicola</name>
    <dbReference type="NCBI Taxonomy" id="2662262"/>
    <lineage>
        <taxon>Bacteria</taxon>
        <taxon>Pseudomonadati</taxon>
        <taxon>Pseudomonadota</taxon>
        <taxon>Gammaproteobacteria</taxon>
        <taxon>Vibrionales</taxon>
        <taxon>Vibrionaceae</taxon>
        <taxon>Vibrio</taxon>
    </lineage>
</organism>
<sequence>MSMHWAGEYGKTSQVNRVLKGVVDPHSGQPAFKSQAISIYAQTVASYGISTGINFTLKHWDYLSLQHVQFQTGMQTQAKAGSTTSNFQKGIWRFAHSIAISKAEIQAQIKATHPRCKFLSLDHEQGWSMAGLVNDKVVSVISVNDQPLKLAAEALISLINQPLNLTQLLSALSSNQSQNSKLICSCFRVTEADILQVLEERTSVSLAELQTTLKCGTNCGSCLPEVNRYLQTQKIDVLAVK</sequence>
<evidence type="ECO:0000259" key="1">
    <source>
        <dbReference type="Pfam" id="PF04324"/>
    </source>
</evidence>
<dbReference type="Gene3D" id="1.10.10.1100">
    <property type="entry name" value="BFD-like [2Fe-2S]-binding domain"/>
    <property type="match status" value="1"/>
</dbReference>